<comment type="similarity">
    <text evidence="1">Belongs to the SOSS-C family.</text>
</comment>
<evidence type="ECO:0000313" key="4">
    <source>
        <dbReference type="Proteomes" id="UP001359485"/>
    </source>
</evidence>
<sequence>MAFQPPTRPDIQNQQKKILEELNLRKQLLKSGTAQTLNPSALNSPIGVSVINSNPTGDNPMPNLARAAHANSLLQHANSTSFGYFITQESLFGNNILAVLPRFNEGK</sequence>
<evidence type="ECO:0000313" key="5">
    <source>
        <dbReference type="Proteomes" id="UP001372834"/>
    </source>
</evidence>
<dbReference type="EMBL" id="JAWJWF010000046">
    <property type="protein sequence ID" value="KAK6624486.1"/>
    <property type="molecule type" value="Genomic_DNA"/>
</dbReference>
<dbReference type="AlphaFoldDB" id="A0AAN8SAL7"/>
<dbReference type="Pfam" id="PF15925">
    <property type="entry name" value="SOSSC"/>
    <property type="match status" value="1"/>
</dbReference>
<evidence type="ECO:0000256" key="1">
    <source>
        <dbReference type="ARBA" id="ARBA00007829"/>
    </source>
</evidence>
<dbReference type="EMBL" id="JAWJWE010000002">
    <property type="protein sequence ID" value="KAK6642658.1"/>
    <property type="molecule type" value="Genomic_DNA"/>
</dbReference>
<keyword evidence="4" id="KW-1185">Reference proteome</keyword>
<dbReference type="PANTHER" id="PTHR31526">
    <property type="entry name" value="SOSS COMPLEX SUBUNIT C"/>
    <property type="match status" value="1"/>
</dbReference>
<name>A0AAN8SAL7_POLSC</name>
<dbReference type="GO" id="GO:0005654">
    <property type="term" value="C:nucleoplasm"/>
    <property type="evidence" value="ECO:0007669"/>
    <property type="project" value="TreeGrafter"/>
</dbReference>
<dbReference type="GO" id="GO:0006281">
    <property type="term" value="P:DNA repair"/>
    <property type="evidence" value="ECO:0007669"/>
    <property type="project" value="InterPro"/>
</dbReference>
<accession>A0AAN8SAL7</accession>
<dbReference type="Proteomes" id="UP001359485">
    <property type="component" value="Unassembled WGS sequence"/>
</dbReference>
<protein>
    <recommendedName>
        <fullName evidence="6">SOSS complex subunit C homolog</fullName>
    </recommendedName>
</protein>
<organism evidence="3 5">
    <name type="scientific">Polyplax serrata</name>
    <name type="common">Common mouse louse</name>
    <dbReference type="NCBI Taxonomy" id="468196"/>
    <lineage>
        <taxon>Eukaryota</taxon>
        <taxon>Metazoa</taxon>
        <taxon>Ecdysozoa</taxon>
        <taxon>Arthropoda</taxon>
        <taxon>Hexapoda</taxon>
        <taxon>Insecta</taxon>
        <taxon>Pterygota</taxon>
        <taxon>Neoptera</taxon>
        <taxon>Paraneoptera</taxon>
        <taxon>Psocodea</taxon>
        <taxon>Troctomorpha</taxon>
        <taxon>Phthiraptera</taxon>
        <taxon>Anoplura</taxon>
        <taxon>Polyplacidae</taxon>
        <taxon>Polyplax</taxon>
    </lineage>
</organism>
<proteinExistence type="inferred from homology"/>
<dbReference type="InterPro" id="IPR031821">
    <property type="entry name" value="SOSSC"/>
</dbReference>
<evidence type="ECO:0000313" key="2">
    <source>
        <dbReference type="EMBL" id="KAK6624486.1"/>
    </source>
</evidence>
<reference evidence="3 5" key="1">
    <citation type="submission" date="2023-10" db="EMBL/GenBank/DDBJ databases">
        <title>Genomes of two closely related lineages of the louse Polyplax serrata with different host specificities.</title>
        <authorList>
            <person name="Martinu J."/>
            <person name="Tarabai H."/>
            <person name="Stefka J."/>
            <person name="Hypsa V."/>
        </authorList>
    </citation>
    <scope>NUCLEOTIDE SEQUENCE [LARGE SCALE GENOMIC DNA]</scope>
    <source>
        <strain evidence="2">98ZLc_SE</strain>
        <strain evidence="3">HR10_N</strain>
    </source>
</reference>
<comment type="caution">
    <text evidence="3">The sequence shown here is derived from an EMBL/GenBank/DDBJ whole genome shotgun (WGS) entry which is preliminary data.</text>
</comment>
<dbReference type="GO" id="GO:0070876">
    <property type="term" value="C:SOSS complex"/>
    <property type="evidence" value="ECO:0007669"/>
    <property type="project" value="InterPro"/>
</dbReference>
<evidence type="ECO:0000313" key="3">
    <source>
        <dbReference type="EMBL" id="KAK6642658.1"/>
    </source>
</evidence>
<gene>
    <name evidence="3" type="ORF">RUM43_004160</name>
    <name evidence="2" type="ORF">RUM44_011345</name>
</gene>
<evidence type="ECO:0008006" key="6">
    <source>
        <dbReference type="Google" id="ProtNLM"/>
    </source>
</evidence>
<dbReference type="PANTHER" id="PTHR31526:SF2">
    <property type="entry name" value="SOSS COMPLEX SUBUNIT C"/>
    <property type="match status" value="1"/>
</dbReference>
<dbReference type="Proteomes" id="UP001372834">
    <property type="component" value="Unassembled WGS sequence"/>
</dbReference>